<comment type="caution">
    <text evidence="8">The sequence shown here is derived from an EMBL/GenBank/DDBJ whole genome shotgun (WGS) entry which is preliminary data.</text>
</comment>
<sequence length="48" mass="5280">PQEKESIYDPACGSGGMLLEAVHYVNSSGGDERTLKLYGQENFLFTIN</sequence>
<evidence type="ECO:0000256" key="4">
    <source>
        <dbReference type="ARBA" id="ARBA00022691"/>
    </source>
</evidence>
<evidence type="ECO:0000256" key="6">
    <source>
        <dbReference type="ARBA" id="ARBA00047942"/>
    </source>
</evidence>
<evidence type="ECO:0000256" key="5">
    <source>
        <dbReference type="ARBA" id="ARBA00022747"/>
    </source>
</evidence>
<dbReference type="RefSeq" id="WP_148039185.1">
    <property type="nucleotide sequence ID" value="NZ_RJJF01000014.1"/>
</dbReference>
<dbReference type="GO" id="GO:0003677">
    <property type="term" value="F:DNA binding"/>
    <property type="evidence" value="ECO:0007669"/>
    <property type="project" value="InterPro"/>
</dbReference>
<dbReference type="PANTHER" id="PTHR42933">
    <property type="entry name" value="SLR6095 PROTEIN"/>
    <property type="match status" value="1"/>
</dbReference>
<feature type="domain" description="DNA methylase adenine-specific" evidence="7">
    <location>
        <begin position="1"/>
        <end position="45"/>
    </location>
</feature>
<protein>
    <recommendedName>
        <fullName evidence="1">site-specific DNA-methyltransferase (adenine-specific)</fullName>
        <ecNumber evidence="1">2.1.1.72</ecNumber>
    </recommendedName>
</protein>
<dbReference type="GO" id="GO:0009007">
    <property type="term" value="F:site-specific DNA-methyltransferase (adenine-specific) activity"/>
    <property type="evidence" value="ECO:0007669"/>
    <property type="project" value="UniProtKB-EC"/>
</dbReference>
<keyword evidence="4" id="KW-0949">S-adenosyl-L-methionine</keyword>
<feature type="non-terminal residue" evidence="8">
    <location>
        <position position="1"/>
    </location>
</feature>
<dbReference type="EC" id="2.1.1.72" evidence="1"/>
<keyword evidence="3" id="KW-0808">Transferase</keyword>
<dbReference type="GO" id="GO:0009307">
    <property type="term" value="P:DNA restriction-modification system"/>
    <property type="evidence" value="ECO:0007669"/>
    <property type="project" value="UniProtKB-KW"/>
</dbReference>
<evidence type="ECO:0000256" key="2">
    <source>
        <dbReference type="ARBA" id="ARBA00022603"/>
    </source>
</evidence>
<organism evidence="8 9">
    <name type="scientific">Methanohalophilus euhalobius</name>
    <dbReference type="NCBI Taxonomy" id="51203"/>
    <lineage>
        <taxon>Archaea</taxon>
        <taxon>Methanobacteriati</taxon>
        <taxon>Methanobacteriota</taxon>
        <taxon>Stenosarchaea group</taxon>
        <taxon>Methanomicrobia</taxon>
        <taxon>Methanosarcinales</taxon>
        <taxon>Methanosarcinaceae</taxon>
        <taxon>Methanohalophilus</taxon>
    </lineage>
</organism>
<dbReference type="GO" id="GO:0008170">
    <property type="term" value="F:N-methyltransferase activity"/>
    <property type="evidence" value="ECO:0007669"/>
    <property type="project" value="InterPro"/>
</dbReference>
<gene>
    <name evidence="8" type="ORF">EDD83_04380</name>
</gene>
<proteinExistence type="predicted"/>
<evidence type="ECO:0000313" key="8">
    <source>
        <dbReference type="EMBL" id="RNI10032.1"/>
    </source>
</evidence>
<dbReference type="SUPFAM" id="SSF53335">
    <property type="entry name" value="S-adenosyl-L-methionine-dependent methyltransferases"/>
    <property type="match status" value="1"/>
</dbReference>
<reference evidence="8 9" key="1">
    <citation type="submission" date="2018-10" db="EMBL/GenBank/DDBJ databases">
        <title>Cultivation of a novel Methanohalophilus strain from Kebrit Deep of the Red Sea and a genomic comparison of members of the genus Methanohalophilus.</title>
        <authorList>
            <person name="Guan Y."/>
            <person name="Ngugi D.K."/>
            <person name="Stingl U."/>
        </authorList>
    </citation>
    <scope>NUCLEOTIDE SEQUENCE [LARGE SCALE GENOMIC DNA]</scope>
    <source>
        <strain evidence="8 9">DSM 10369</strain>
    </source>
</reference>
<dbReference type="InterPro" id="IPR051537">
    <property type="entry name" value="DNA_Adenine_Mtase"/>
</dbReference>
<evidence type="ECO:0000256" key="3">
    <source>
        <dbReference type="ARBA" id="ARBA00022679"/>
    </source>
</evidence>
<dbReference type="InterPro" id="IPR003356">
    <property type="entry name" value="DNA_methylase_A-5"/>
</dbReference>
<evidence type="ECO:0000256" key="1">
    <source>
        <dbReference type="ARBA" id="ARBA00011900"/>
    </source>
</evidence>
<dbReference type="PANTHER" id="PTHR42933:SF3">
    <property type="entry name" value="TYPE I RESTRICTION ENZYME MJAVIII METHYLASE SUBUNIT"/>
    <property type="match status" value="1"/>
</dbReference>
<keyword evidence="5" id="KW-0680">Restriction system</keyword>
<dbReference type="InterPro" id="IPR029063">
    <property type="entry name" value="SAM-dependent_MTases_sf"/>
</dbReference>
<comment type="catalytic activity">
    <reaction evidence="6">
        <text>a 2'-deoxyadenosine in DNA + S-adenosyl-L-methionine = an N(6)-methyl-2'-deoxyadenosine in DNA + S-adenosyl-L-homocysteine + H(+)</text>
        <dbReference type="Rhea" id="RHEA:15197"/>
        <dbReference type="Rhea" id="RHEA-COMP:12418"/>
        <dbReference type="Rhea" id="RHEA-COMP:12419"/>
        <dbReference type="ChEBI" id="CHEBI:15378"/>
        <dbReference type="ChEBI" id="CHEBI:57856"/>
        <dbReference type="ChEBI" id="CHEBI:59789"/>
        <dbReference type="ChEBI" id="CHEBI:90615"/>
        <dbReference type="ChEBI" id="CHEBI:90616"/>
        <dbReference type="EC" id="2.1.1.72"/>
    </reaction>
</comment>
<dbReference type="Pfam" id="PF02384">
    <property type="entry name" value="N6_Mtase"/>
    <property type="match status" value="1"/>
</dbReference>
<accession>A0A3M9L9N7</accession>
<dbReference type="AlphaFoldDB" id="A0A3M9L9N7"/>
<dbReference type="EMBL" id="RJJF01000014">
    <property type="protein sequence ID" value="RNI10032.1"/>
    <property type="molecule type" value="Genomic_DNA"/>
</dbReference>
<dbReference type="Proteomes" id="UP000273978">
    <property type="component" value="Unassembled WGS sequence"/>
</dbReference>
<evidence type="ECO:0000313" key="9">
    <source>
        <dbReference type="Proteomes" id="UP000273978"/>
    </source>
</evidence>
<dbReference type="GO" id="GO:0032259">
    <property type="term" value="P:methylation"/>
    <property type="evidence" value="ECO:0007669"/>
    <property type="project" value="UniProtKB-KW"/>
</dbReference>
<keyword evidence="2 8" id="KW-0489">Methyltransferase</keyword>
<name>A0A3M9L9N7_9EURY</name>
<dbReference type="Gene3D" id="3.40.50.150">
    <property type="entry name" value="Vaccinia Virus protein VP39"/>
    <property type="match status" value="1"/>
</dbReference>
<evidence type="ECO:0000259" key="7">
    <source>
        <dbReference type="Pfam" id="PF02384"/>
    </source>
</evidence>